<organism evidence="2 3">
    <name type="scientific">Tribonema minus</name>
    <dbReference type="NCBI Taxonomy" id="303371"/>
    <lineage>
        <taxon>Eukaryota</taxon>
        <taxon>Sar</taxon>
        <taxon>Stramenopiles</taxon>
        <taxon>Ochrophyta</taxon>
        <taxon>PX clade</taxon>
        <taxon>Xanthophyceae</taxon>
        <taxon>Tribonematales</taxon>
        <taxon>Tribonemataceae</taxon>
        <taxon>Tribonema</taxon>
    </lineage>
</organism>
<evidence type="ECO:0000256" key="1">
    <source>
        <dbReference type="SAM" id="MobiDB-lite"/>
    </source>
</evidence>
<dbReference type="Proteomes" id="UP000664859">
    <property type="component" value="Unassembled WGS sequence"/>
</dbReference>
<reference evidence="2" key="1">
    <citation type="submission" date="2021-02" db="EMBL/GenBank/DDBJ databases">
        <title>First Annotated Genome of the Yellow-green Alga Tribonema minus.</title>
        <authorList>
            <person name="Mahan K.M."/>
        </authorList>
    </citation>
    <scope>NUCLEOTIDE SEQUENCE</scope>
    <source>
        <strain evidence="2">UTEX B ZZ1240</strain>
    </source>
</reference>
<name>A0A836CNV1_9STRA</name>
<dbReference type="EMBL" id="JAFCMP010000009">
    <property type="protein sequence ID" value="KAG5192219.1"/>
    <property type="molecule type" value="Genomic_DNA"/>
</dbReference>
<protein>
    <submittedName>
        <fullName evidence="2">Uncharacterized protein</fullName>
    </submittedName>
</protein>
<proteinExistence type="predicted"/>
<gene>
    <name evidence="2" type="ORF">JKP88DRAFT_293892</name>
</gene>
<accession>A0A836CNV1</accession>
<evidence type="ECO:0000313" key="3">
    <source>
        <dbReference type="Proteomes" id="UP000664859"/>
    </source>
</evidence>
<keyword evidence="3" id="KW-1185">Reference proteome</keyword>
<comment type="caution">
    <text evidence="2">The sequence shown here is derived from an EMBL/GenBank/DDBJ whole genome shotgun (WGS) entry which is preliminary data.</text>
</comment>
<feature type="compositionally biased region" description="Basic and acidic residues" evidence="1">
    <location>
        <begin position="141"/>
        <end position="157"/>
    </location>
</feature>
<evidence type="ECO:0000313" key="2">
    <source>
        <dbReference type="EMBL" id="KAG5192219.1"/>
    </source>
</evidence>
<dbReference type="AlphaFoldDB" id="A0A836CNV1"/>
<sequence>MRAKMCPPVLLNSCRKRVRTMCAKRRLLLLLSSCRKRMLQARHACQVASACAAEQLPQGRAHHARCQRLMSGMGRQTYPPRHKGPHDALPVTVGGHASSFQHFLSLQDIRHGSACACGVKACNSSPNCCPSSSSGNSAHGGPDKPPKRASKLKPDVKRRNVKPCIKSDCQWRIVVQPQIGPNENTADNGSSDDSVLKWCLTLPPSLTDGHNHTLDYVHNKAVVAAGDGSSRIITKADLTEEILSDARTWSSEPTVHGKALHNAALCHHFGGDLKAVFEPAALNTLNNIAADVRARAAFTKGDSKHFIAALNDMRTTEGYAVYDLAEDYTFRRAFWATHDQVERANEFGLDVIMQTFKHHLHRASRAPTEECFDAAWDALGDALGSAGAADAEVLGYLDNTIYPIRRRWAFCFRIGILTLGINSTQRCEGYFGLIKAELVKLGTLTHLLETLARITHKYNSDDAIYMAATNRALDVAMKEVDPVLRIMYSSLLDVAQQDGTLHCLRGWCGRW</sequence>
<feature type="region of interest" description="Disordered" evidence="1">
    <location>
        <begin position="133"/>
        <end position="157"/>
    </location>
</feature>